<feature type="domain" description="POTRA" evidence="10">
    <location>
        <begin position="100"/>
        <end position="177"/>
    </location>
</feature>
<evidence type="ECO:0000313" key="11">
    <source>
        <dbReference type="EMBL" id="AKJ64429.1"/>
    </source>
</evidence>
<dbReference type="KEGG" id="vbl:L21SP4_01180"/>
<evidence type="ECO:0000256" key="8">
    <source>
        <dbReference type="NCBIfam" id="TIGR03303"/>
    </source>
</evidence>
<reference evidence="11 12" key="2">
    <citation type="journal article" date="2016" name="ISME J.">
        <title>Characterization of the first cultured representative of Verrucomicrobia subdivision 5 indicates the proposal of a novel phylum.</title>
        <authorList>
            <person name="Spring S."/>
            <person name="Bunk B."/>
            <person name="Sproer C."/>
            <person name="Schumann P."/>
            <person name="Rohde M."/>
            <person name="Tindall B.J."/>
            <person name="Klenk H.P."/>
        </authorList>
    </citation>
    <scope>NUCLEOTIDE SEQUENCE [LARGE SCALE GENOMIC DNA]</scope>
    <source>
        <strain evidence="11 12">L21-Fru-AB</strain>
    </source>
</reference>
<dbReference type="InterPro" id="IPR010827">
    <property type="entry name" value="BamA/TamA_POTRA"/>
</dbReference>
<dbReference type="AlphaFoldDB" id="A0A0G3EJX3"/>
<keyword evidence="4 9" id="KW-0732">Signal</keyword>
<dbReference type="Gene3D" id="3.10.20.310">
    <property type="entry name" value="membrane protein fhac"/>
    <property type="match status" value="5"/>
</dbReference>
<dbReference type="InterPro" id="IPR000184">
    <property type="entry name" value="Bac_surfAg_D15"/>
</dbReference>
<evidence type="ECO:0000256" key="2">
    <source>
        <dbReference type="ARBA" id="ARBA00022452"/>
    </source>
</evidence>
<dbReference type="PIRSF" id="PIRSF006076">
    <property type="entry name" value="OM_assembly_OMP85"/>
    <property type="match status" value="1"/>
</dbReference>
<gene>
    <name evidence="11" type="primary">bamA</name>
    <name evidence="11" type="ORF">L21SP4_01180</name>
</gene>
<protein>
    <recommendedName>
        <fullName evidence="8">Outer membrane protein assembly factor BamA</fullName>
    </recommendedName>
</protein>
<feature type="domain" description="POTRA" evidence="10">
    <location>
        <begin position="180"/>
        <end position="267"/>
    </location>
</feature>
<evidence type="ECO:0000256" key="4">
    <source>
        <dbReference type="ARBA" id="ARBA00022729"/>
    </source>
</evidence>
<dbReference type="Gene3D" id="2.40.160.50">
    <property type="entry name" value="membrane protein fhac: a member of the omp85/tpsb transporter family"/>
    <property type="match status" value="1"/>
</dbReference>
<dbReference type="RefSeq" id="WP_052881761.1">
    <property type="nucleotide sequence ID" value="NZ_CP010904.1"/>
</dbReference>
<dbReference type="STRING" id="1307763.L21SP4_01180"/>
<dbReference type="PANTHER" id="PTHR12815:SF47">
    <property type="entry name" value="TRANSLOCATION AND ASSEMBLY MODULE SUBUNIT TAMA"/>
    <property type="match status" value="1"/>
</dbReference>
<keyword evidence="5" id="KW-0677">Repeat</keyword>
<evidence type="ECO:0000256" key="9">
    <source>
        <dbReference type="SAM" id="SignalP"/>
    </source>
</evidence>
<organism evidence="11 12">
    <name type="scientific">Kiritimatiella glycovorans</name>
    <dbReference type="NCBI Taxonomy" id="1307763"/>
    <lineage>
        <taxon>Bacteria</taxon>
        <taxon>Pseudomonadati</taxon>
        <taxon>Kiritimatiellota</taxon>
        <taxon>Kiritimatiellia</taxon>
        <taxon>Kiritimatiellales</taxon>
        <taxon>Kiritimatiellaceae</taxon>
        <taxon>Kiritimatiella</taxon>
    </lineage>
</organism>
<keyword evidence="3" id="KW-0812">Transmembrane</keyword>
<dbReference type="PROSITE" id="PS51779">
    <property type="entry name" value="POTRA"/>
    <property type="match status" value="3"/>
</dbReference>
<dbReference type="Pfam" id="PF01103">
    <property type="entry name" value="Omp85"/>
    <property type="match status" value="1"/>
</dbReference>
<evidence type="ECO:0000256" key="5">
    <source>
        <dbReference type="ARBA" id="ARBA00022737"/>
    </source>
</evidence>
<feature type="chain" id="PRO_5005184124" description="Outer membrane protein assembly factor BamA" evidence="9">
    <location>
        <begin position="21"/>
        <end position="757"/>
    </location>
</feature>
<evidence type="ECO:0000256" key="6">
    <source>
        <dbReference type="ARBA" id="ARBA00023136"/>
    </source>
</evidence>
<sequence length="757" mass="85261" precursor="true">MNASRWIAAALIVASGATQAGTVKDLDVKNLGRARVEPSAVTTVVALKEGQNYENEGVLRHAVSEDVRRLRDAERFAYVAADVEPVGPDWRVVFQVKGRPRVRDIEVQGAKAVTSRKIRNLMELERGAFVDDLTLAARIREVKEHYRKHHYPYADIDWDLQWNEDESVDVRIAVDEGKKLVVKQVEIVGNEAVKDKVLRKELEQKGTSILSWITGAGTYKAGAEDHDRAAVRRVYHDRGYLDAEVSGPDLEVNKRGKAVYRVKVEEGPRYELGDVSFDESRLFPQEELRAAADLHSGAPASVSAIESAAGAIRGMFGRRGFIHAYVHPVMTPRESGEVVDVHFEIDSGEKAYIREIRIRGNRQTQDKVIRRELTIEPGEVYNSEQVETSKRRLQNLGYFKSVEDHTEPADEKGIYDLTFKVEEQPTGRFMIGGGVSSVENVVGFMELSQGNFDITRWPPVGAGQKAKMRVALGSERQDVRLNFVEPWFLDRRLSLGVDLFHTSVQYYSDEFDQQNTGGRVSLTKPLTSFDRFKVQYSLEQISIDDVAAGASDFFKAQAGDYLRSGLNLSLIHDTRDNYFVPHRGNRSIAETTLTGPGDVKIYGLRGRTSQYWPVWWDHVFNVRGEMAFVDNYGDDDVPVFDRLFLGGPRDLRGFDFREVGPKDDNDEPIGGKTSLYATAEYTAPVWKKVRAATFYDIGFVSVDAFDPNFDGLHSDYGVGLRFDMRGFPLQIDYAWPLQSEGDADEGAQFNFNLGYTF</sequence>
<dbReference type="EMBL" id="CP010904">
    <property type="protein sequence ID" value="AKJ64429.1"/>
    <property type="molecule type" value="Genomic_DNA"/>
</dbReference>
<evidence type="ECO:0000256" key="7">
    <source>
        <dbReference type="ARBA" id="ARBA00023237"/>
    </source>
</evidence>
<dbReference type="GO" id="GO:0071709">
    <property type="term" value="P:membrane assembly"/>
    <property type="evidence" value="ECO:0007669"/>
    <property type="project" value="InterPro"/>
</dbReference>
<reference evidence="12" key="1">
    <citation type="submission" date="2015-02" db="EMBL/GenBank/DDBJ databases">
        <title>Description and complete genome sequence of the first cultured representative of the subdivision 5 of the Verrucomicrobia phylum.</title>
        <authorList>
            <person name="Spring S."/>
            <person name="Bunk B."/>
            <person name="Sproer C."/>
            <person name="Klenk H.-P."/>
        </authorList>
    </citation>
    <scope>NUCLEOTIDE SEQUENCE [LARGE SCALE GENOMIC DNA]</scope>
    <source>
        <strain evidence="12">L21-Fru-AB</strain>
    </source>
</reference>
<dbReference type="Proteomes" id="UP000035268">
    <property type="component" value="Chromosome"/>
</dbReference>
<dbReference type="NCBIfam" id="TIGR03303">
    <property type="entry name" value="OM_YaeT"/>
    <property type="match status" value="1"/>
</dbReference>
<evidence type="ECO:0000259" key="10">
    <source>
        <dbReference type="PROSITE" id="PS51779"/>
    </source>
</evidence>
<keyword evidence="7" id="KW-0998">Cell outer membrane</keyword>
<proteinExistence type="predicted"/>
<dbReference type="InterPro" id="IPR034746">
    <property type="entry name" value="POTRA"/>
</dbReference>
<feature type="signal peptide" evidence="9">
    <location>
        <begin position="1"/>
        <end position="20"/>
    </location>
</feature>
<dbReference type="Pfam" id="PF07244">
    <property type="entry name" value="POTRA"/>
    <property type="match status" value="4"/>
</dbReference>
<keyword evidence="2" id="KW-1134">Transmembrane beta strand</keyword>
<comment type="subcellular location">
    <subcellularLocation>
        <location evidence="1">Membrane</location>
    </subcellularLocation>
</comment>
<evidence type="ECO:0000256" key="3">
    <source>
        <dbReference type="ARBA" id="ARBA00022692"/>
    </source>
</evidence>
<keyword evidence="6" id="KW-0472">Membrane</keyword>
<dbReference type="InterPro" id="IPR039910">
    <property type="entry name" value="D15-like"/>
</dbReference>
<feature type="domain" description="POTRA" evidence="10">
    <location>
        <begin position="351"/>
        <end position="424"/>
    </location>
</feature>
<dbReference type="InterPro" id="IPR023707">
    <property type="entry name" value="OM_assembly_BamA"/>
</dbReference>
<keyword evidence="12" id="KW-1185">Reference proteome</keyword>
<evidence type="ECO:0000313" key="12">
    <source>
        <dbReference type="Proteomes" id="UP000035268"/>
    </source>
</evidence>
<dbReference type="GO" id="GO:0009279">
    <property type="term" value="C:cell outer membrane"/>
    <property type="evidence" value="ECO:0007669"/>
    <property type="project" value="UniProtKB-UniRule"/>
</dbReference>
<dbReference type="OrthoDB" id="9776356at2"/>
<accession>A0A0G3EJX3</accession>
<name>A0A0G3EJX3_9BACT</name>
<dbReference type="PANTHER" id="PTHR12815">
    <property type="entry name" value="SORTING AND ASSEMBLY MACHINERY SAMM50 PROTEIN FAMILY MEMBER"/>
    <property type="match status" value="1"/>
</dbReference>
<evidence type="ECO:0000256" key="1">
    <source>
        <dbReference type="ARBA" id="ARBA00004370"/>
    </source>
</evidence>